<sequence length="257" mass="28641">MAGLHSSFRGKPADERQGLLQEITAAGLGKRRASSTSQADDLAKKVLDSARDQTELVASEYNAAFIAWTGFCTLTPVSAQGFFPQTRANRRERNKDGRDSRHADMVCVSLLSQLLLDAIVRRQSFRNGLVHVVGRIRWYTQAAQLQVPGSWEDHGKFRQHQSATRDMLVKLNGRVLEFEMNCVCAAASAWNAGARNVVGWNTMDQLVDSIIKLEEQVIEVVEQNCTAKVRNTLLMQYRDMEIPSSSVERRASSVEGS</sequence>
<comment type="caution">
    <text evidence="2">The sequence shown here is derived from an EMBL/GenBank/DDBJ whole genome shotgun (WGS) entry which is preliminary data.</text>
</comment>
<dbReference type="Proteomes" id="UP001562357">
    <property type="component" value="Unassembled WGS sequence"/>
</dbReference>
<accession>A0ABQ0CGK8</accession>
<protein>
    <recommendedName>
        <fullName evidence="1">NWD NACHT-NTPase N-terminal domain-containing protein</fullName>
    </recommendedName>
</protein>
<organism evidence="2 3">
    <name type="scientific">Epichloe bromicola</name>
    <dbReference type="NCBI Taxonomy" id="79588"/>
    <lineage>
        <taxon>Eukaryota</taxon>
        <taxon>Fungi</taxon>
        <taxon>Dikarya</taxon>
        <taxon>Ascomycota</taxon>
        <taxon>Pezizomycotina</taxon>
        <taxon>Sordariomycetes</taxon>
        <taxon>Hypocreomycetidae</taxon>
        <taxon>Hypocreales</taxon>
        <taxon>Clavicipitaceae</taxon>
        <taxon>Epichloe</taxon>
    </lineage>
</organism>
<dbReference type="Pfam" id="PF17100">
    <property type="entry name" value="NACHT_N"/>
    <property type="match status" value="1"/>
</dbReference>
<feature type="domain" description="NWD NACHT-NTPase N-terminal" evidence="1">
    <location>
        <begin position="107"/>
        <end position="217"/>
    </location>
</feature>
<keyword evidence="3" id="KW-1185">Reference proteome</keyword>
<evidence type="ECO:0000259" key="1">
    <source>
        <dbReference type="Pfam" id="PF17100"/>
    </source>
</evidence>
<evidence type="ECO:0000313" key="2">
    <source>
        <dbReference type="EMBL" id="GAB0132580.1"/>
    </source>
</evidence>
<reference evidence="3" key="1">
    <citation type="submission" date="2024-06" db="EMBL/GenBank/DDBJ databases">
        <title>Draft Genome Sequences of Epichloe bromicola Strains Isolated from Elymus ciliaris.</title>
        <authorList>
            <consortium name="Epichloe bromicola genome sequencing consortium"/>
            <person name="Miura A."/>
            <person name="Imano S."/>
            <person name="Ashida A."/>
            <person name="Sato I."/>
            <person name="Chiba S."/>
            <person name="Tanaka A."/>
            <person name="Camagna M."/>
            <person name="Takemoto D."/>
        </authorList>
    </citation>
    <scope>NUCLEOTIDE SEQUENCE [LARGE SCALE GENOMIC DNA]</scope>
    <source>
        <strain evidence="3">DP</strain>
    </source>
</reference>
<dbReference type="EMBL" id="BAAFGZ010000020">
    <property type="protein sequence ID" value="GAB0132580.1"/>
    <property type="molecule type" value="Genomic_DNA"/>
</dbReference>
<evidence type="ECO:0000313" key="3">
    <source>
        <dbReference type="Proteomes" id="UP001562357"/>
    </source>
</evidence>
<name>A0ABQ0CGK8_9HYPO</name>
<proteinExistence type="predicted"/>
<gene>
    <name evidence="2" type="primary">g1012</name>
    <name evidence="2" type="ORF">EsDP_00001012</name>
</gene>
<dbReference type="InterPro" id="IPR031359">
    <property type="entry name" value="NACHT_N"/>
</dbReference>